<dbReference type="PANTHER" id="PTHR44129">
    <property type="entry name" value="WD REPEAT-CONTAINING PROTEIN POP1"/>
    <property type="match status" value="1"/>
</dbReference>
<feature type="repeat" description="WD" evidence="3">
    <location>
        <begin position="1184"/>
        <end position="1225"/>
    </location>
</feature>
<feature type="repeat" description="WD" evidence="3">
    <location>
        <begin position="585"/>
        <end position="626"/>
    </location>
</feature>
<dbReference type="EMBL" id="CP059665">
    <property type="protein sequence ID" value="QRW22086.1"/>
    <property type="molecule type" value="Genomic_DNA"/>
</dbReference>
<dbReference type="InterPro" id="IPR019775">
    <property type="entry name" value="WD40_repeat_CS"/>
</dbReference>
<dbReference type="Pfam" id="PF07714">
    <property type="entry name" value="PK_Tyr_Ser-Thr"/>
    <property type="match status" value="2"/>
</dbReference>
<dbReference type="RefSeq" id="XP_043182323.1">
    <property type="nucleotide sequence ID" value="XM_043329489.1"/>
</dbReference>
<gene>
    <name evidence="6" type="ORF">RhiXN_09673</name>
</gene>
<dbReference type="PROSITE" id="PS00108">
    <property type="entry name" value="PROTEIN_KINASE_ST"/>
    <property type="match status" value="1"/>
</dbReference>
<dbReference type="CDD" id="cd00200">
    <property type="entry name" value="WD40"/>
    <property type="match status" value="2"/>
</dbReference>
<keyword evidence="1 3" id="KW-0853">WD repeat</keyword>
<dbReference type="PRINTS" id="PR00320">
    <property type="entry name" value="GPROTEINBRPT"/>
</dbReference>
<evidence type="ECO:0000256" key="1">
    <source>
        <dbReference type="ARBA" id="ARBA00022574"/>
    </source>
</evidence>
<feature type="region of interest" description="Disordered" evidence="4">
    <location>
        <begin position="322"/>
        <end position="348"/>
    </location>
</feature>
<feature type="repeat" description="WD" evidence="3">
    <location>
        <begin position="671"/>
        <end position="712"/>
    </location>
</feature>
<sequence length="1718" mass="189614">MTQATGIRGKLATPFGTNSTTNTPLRCLWAFQKWLPTSNTYGWSGYTIPQPTGALGNNGPLISTQSSCNVWSTNDFVPDPLTEAIPDSPYSTIETSETNITAQHSFAFNSDQLTAGSLCPPAPLTQIDPSSSVAHTLLVPLDPLFSISEKELESELGQSRSGCGWENWERHLIISELLGPNAPKLLILKLMDIPLKVRPNIPQCTDPYLTRLSKVTFRGSRSVTAIANQIWILIETYTEIIDFAQQAGINLEAPKFHNPKALIHSIVEMWKQCVPLGGNWASARSKGLQAIDIVIWTHDPPRSWFSMTFSRLKEAGILQPWRGKSVQRAPSTPSQQLPSMSCNRGRQTQGNSSDFPLCLCLSPCSTTSPTDSPTITARSVHTPGPSEPSEQMQRPLAPTSPSFPASPASPAPEAERSSPQPHSPHTTTPGSPHAQNMLREQHAIASASVSLAHAQAEYMHARTLQTRTNVLQQLLGLEQQERALRLKVAMDVIRITESNDVTRSAAQSWINQTFFTSHPSDDFTRFATAWKAELALKPNYFGGDSICHASSPQYSPLGDMIASGSKDQTIRLWNASTNQQIGGPLTGHHGNINSVVFLPKGNLIASGSDDKTIRLWDTQKGMPVSEPLLGHSHLVCSVSFSPDGARIASGSYDKTIRIWDIERKVTIVGPLQGHTGEIESVSFSPDGPYLVSGSDDKTLRVWDIRAGRMAGKPYESYLDWVMSVAFSPNRNYVASGSLDHTIRIWDIRTNSPVDEPLQEHREGVYSVSFSPCGRRIASGSSDKKVLIWNTPNHDTYADSSFDYGNVQMDRGVAKRPGAVGMEVINQHSHGCTDLSSKMDTTREDIVNMTGGGFGDIWKGELQDGTIIAIKTWRSSVIEQFDYKTLKRAAREVHFWSRMRHTNVHELMGVVIFKDRFIGMVSEWMENGNIYEYTRRNPQINRFQMCAQVASGLDYMHKIDAVHGDLKGLNVLVSSDGVAKLADFGLSTMAESSLEFSETSSSQAGSIRWAAPELLSTESPKSKQSDVYALGMTMLEIVTGSVPYAQCQRDFSVMKLVEQGVLPIRPTDRLQADEFGDRMWSLLYAHYFTPGLLAPYYSPDGQKGIIYSVAFSPDGKSVVSSSSDKTICVWDADTVFPRDKLWKGHTSAVTSVSYSSLGDIVASGSWDSTVRLWDAITGREVDEPLKGPDADINSIAFSPSGNLLATGSDENTVRLWDLRNMSSVASSLKGHFYWITSVVFTPDEARIISGSYDKTIRIWDIERETTVIQLIGEHTQGVRSVDISPDGSQIISGSDETALRLWDSHTGAMIGNLFEGHTRWVSSVNFSPNGIYVASGSDDKTVRIWDVRMCRQVGEPFKEHTDTVTSVAFSPCGRLIASGSYDQTVKIRNIIPGDFNLNSSNEFDTRHKDDCVHEVGVPEPISQYMSIQDMFSLLTKHGCTDLSSELDNSQGTAILVSGGGFGDIRKGKLRNGSMIAIKTWRASLIEQCDYKILKRATREIYYWSKMKHENIHELMGMVIFMGQSLGMVSEWMENGNLHEYLRRNPGADRYQLSMQVTSGLEYLHSYSMTHGDVKALNVLVSSNEVAKLTDFGLSAMSGTTIAFSETTNSQAASTRWAAPELLLEGALKTEKSDVYALGMTILEIITGEVPYSQCQRDYQVITKVLQGTLPERPTEQLKEDSSGNQIWELLLKCWDRDPDARKSAKEVAEFLASVQTVKV</sequence>
<feature type="repeat" description="WD" evidence="3">
    <location>
        <begin position="1227"/>
        <end position="1268"/>
    </location>
</feature>
<dbReference type="PROSITE" id="PS50082">
    <property type="entry name" value="WD_REPEATS_2"/>
    <property type="match status" value="13"/>
</dbReference>
<evidence type="ECO:0000259" key="5">
    <source>
        <dbReference type="PROSITE" id="PS50011"/>
    </source>
</evidence>
<evidence type="ECO:0000313" key="7">
    <source>
        <dbReference type="Proteomes" id="UP000650533"/>
    </source>
</evidence>
<feature type="domain" description="Protein kinase" evidence="5">
    <location>
        <begin position="842"/>
        <end position="1135"/>
    </location>
</feature>
<dbReference type="SUPFAM" id="SSF56112">
    <property type="entry name" value="Protein kinase-like (PK-like)"/>
    <property type="match status" value="2"/>
</dbReference>
<dbReference type="InterPro" id="IPR000719">
    <property type="entry name" value="Prot_kinase_dom"/>
</dbReference>
<feature type="repeat" description="WD" evidence="3">
    <location>
        <begin position="1270"/>
        <end position="1311"/>
    </location>
</feature>
<dbReference type="Proteomes" id="UP000650533">
    <property type="component" value="Chromosome 8"/>
</dbReference>
<dbReference type="Pfam" id="PF00400">
    <property type="entry name" value="WD40"/>
    <property type="match status" value="13"/>
</dbReference>
<dbReference type="PROSITE" id="PS50294">
    <property type="entry name" value="WD_REPEATS_REGION"/>
    <property type="match status" value="12"/>
</dbReference>
<feature type="repeat" description="WD" evidence="3">
    <location>
        <begin position="628"/>
        <end position="662"/>
    </location>
</feature>
<feature type="repeat" description="WD" evidence="3">
    <location>
        <begin position="1141"/>
        <end position="1182"/>
    </location>
</feature>
<dbReference type="GO" id="GO:0005524">
    <property type="term" value="F:ATP binding"/>
    <property type="evidence" value="ECO:0007669"/>
    <property type="project" value="InterPro"/>
</dbReference>
<dbReference type="InterPro" id="IPR008271">
    <property type="entry name" value="Ser/Thr_kinase_AS"/>
</dbReference>
<evidence type="ECO:0000256" key="3">
    <source>
        <dbReference type="PROSITE-ProRule" id="PRU00221"/>
    </source>
</evidence>
<protein>
    <submittedName>
        <fullName evidence="6">Vegetative incompatibility protein HET-E-1</fullName>
    </submittedName>
</protein>
<dbReference type="InterPro" id="IPR020472">
    <property type="entry name" value="WD40_PAC1"/>
</dbReference>
<organism evidence="6 7">
    <name type="scientific">Rhizoctonia solani</name>
    <dbReference type="NCBI Taxonomy" id="456999"/>
    <lineage>
        <taxon>Eukaryota</taxon>
        <taxon>Fungi</taxon>
        <taxon>Dikarya</taxon>
        <taxon>Basidiomycota</taxon>
        <taxon>Agaricomycotina</taxon>
        <taxon>Agaricomycetes</taxon>
        <taxon>Cantharellales</taxon>
        <taxon>Ceratobasidiaceae</taxon>
        <taxon>Rhizoctonia</taxon>
    </lineage>
</organism>
<feature type="repeat" description="WD" evidence="3">
    <location>
        <begin position="1356"/>
        <end position="1389"/>
    </location>
</feature>
<evidence type="ECO:0000256" key="4">
    <source>
        <dbReference type="SAM" id="MobiDB-lite"/>
    </source>
</evidence>
<dbReference type="KEGG" id="rsx:RhiXN_09673"/>
<dbReference type="InterPro" id="IPR011009">
    <property type="entry name" value="Kinase-like_dom_sf"/>
</dbReference>
<dbReference type="GO" id="GO:0004672">
    <property type="term" value="F:protein kinase activity"/>
    <property type="evidence" value="ECO:0007669"/>
    <property type="project" value="InterPro"/>
</dbReference>
<feature type="repeat" description="WD" evidence="3">
    <location>
        <begin position="554"/>
        <end position="583"/>
    </location>
</feature>
<dbReference type="PROSITE" id="PS00678">
    <property type="entry name" value="WD_REPEATS_1"/>
    <property type="match status" value="8"/>
</dbReference>
<dbReference type="SMART" id="SM00320">
    <property type="entry name" value="WD40"/>
    <property type="match status" value="13"/>
</dbReference>
<accession>A0A8H8P151</accession>
<dbReference type="SUPFAM" id="SSF50978">
    <property type="entry name" value="WD40 repeat-like"/>
    <property type="match status" value="2"/>
</dbReference>
<evidence type="ECO:0000256" key="2">
    <source>
        <dbReference type="ARBA" id="ARBA00022737"/>
    </source>
</evidence>
<proteinExistence type="predicted"/>
<dbReference type="InterPro" id="IPR001245">
    <property type="entry name" value="Ser-Thr/Tyr_kinase_cat_dom"/>
</dbReference>
<feature type="repeat" description="WD" evidence="3">
    <location>
        <begin position="1098"/>
        <end position="1133"/>
    </location>
</feature>
<evidence type="ECO:0000313" key="6">
    <source>
        <dbReference type="EMBL" id="QRW22086.1"/>
    </source>
</evidence>
<keyword evidence="2" id="KW-0677">Repeat</keyword>
<dbReference type="Gene3D" id="1.10.510.10">
    <property type="entry name" value="Transferase(Phosphotransferase) domain 1"/>
    <property type="match status" value="2"/>
</dbReference>
<feature type="compositionally biased region" description="Low complexity" evidence="4">
    <location>
        <begin position="395"/>
        <end position="433"/>
    </location>
</feature>
<feature type="domain" description="Protein kinase" evidence="5">
    <location>
        <begin position="1449"/>
        <end position="1710"/>
    </location>
</feature>
<dbReference type="InterPro" id="IPR050349">
    <property type="entry name" value="WD_LIS1/nudF_dynein_reg"/>
</dbReference>
<dbReference type="InterPro" id="IPR015943">
    <property type="entry name" value="WD40/YVTN_repeat-like_dom_sf"/>
</dbReference>
<dbReference type="InterPro" id="IPR001680">
    <property type="entry name" value="WD40_rpt"/>
</dbReference>
<feature type="region of interest" description="Disordered" evidence="4">
    <location>
        <begin position="367"/>
        <end position="434"/>
    </location>
</feature>
<name>A0A8H8P151_9AGAM</name>
<feature type="repeat" description="WD" evidence="3">
    <location>
        <begin position="757"/>
        <end position="798"/>
    </location>
</feature>
<feature type="repeat" description="WD" evidence="3">
    <location>
        <begin position="714"/>
        <end position="755"/>
    </location>
</feature>
<feature type="repeat" description="WD" evidence="3">
    <location>
        <begin position="1313"/>
        <end position="1347"/>
    </location>
</feature>
<dbReference type="InterPro" id="IPR036322">
    <property type="entry name" value="WD40_repeat_dom_sf"/>
</dbReference>
<reference evidence="6" key="1">
    <citation type="submission" date="2020-05" db="EMBL/GenBank/DDBJ databases">
        <title>Evolutionary and genomic comparisons of hybrid uninucleate and nonhybrid Rhizoctonia fungi.</title>
        <authorList>
            <person name="Li C."/>
            <person name="Chen X."/>
        </authorList>
    </citation>
    <scope>NUCLEOTIDE SEQUENCE</scope>
    <source>
        <strain evidence="6">AG-1 IA</strain>
    </source>
</reference>
<dbReference type="SMART" id="SM00220">
    <property type="entry name" value="S_TKc"/>
    <property type="match status" value="2"/>
</dbReference>
<feature type="compositionally biased region" description="Polar residues" evidence="4">
    <location>
        <begin position="328"/>
        <end position="348"/>
    </location>
</feature>
<dbReference type="PROSITE" id="PS50011">
    <property type="entry name" value="PROTEIN_KINASE_DOM"/>
    <property type="match status" value="2"/>
</dbReference>
<dbReference type="GeneID" id="67031952"/>
<dbReference type="Gene3D" id="2.130.10.10">
    <property type="entry name" value="YVTN repeat-like/Quinoprotein amine dehydrogenase"/>
    <property type="match status" value="5"/>
</dbReference>